<comment type="caution">
    <text evidence="1">The sequence shown here is derived from an EMBL/GenBank/DDBJ whole genome shotgun (WGS) entry which is preliminary data.</text>
</comment>
<dbReference type="EMBL" id="JAVDQD010000003">
    <property type="protein sequence ID" value="MDR6239686.1"/>
    <property type="molecule type" value="Genomic_DNA"/>
</dbReference>
<dbReference type="InterPro" id="IPR014710">
    <property type="entry name" value="RmlC-like_jellyroll"/>
</dbReference>
<reference evidence="1" key="1">
    <citation type="submission" date="2023-07" db="EMBL/GenBank/DDBJ databases">
        <title>Genomic Encyclopedia of Type Strains, Phase IV (KMG-IV): sequencing the most valuable type-strain genomes for metagenomic binning, comparative biology and taxonomic classification.</title>
        <authorList>
            <person name="Goeker M."/>
        </authorList>
    </citation>
    <scope>NUCLEOTIDE SEQUENCE</scope>
    <source>
        <strain evidence="1">DSM 26174</strain>
    </source>
</reference>
<dbReference type="Proteomes" id="UP001185092">
    <property type="component" value="Unassembled WGS sequence"/>
</dbReference>
<evidence type="ECO:0008006" key="3">
    <source>
        <dbReference type="Google" id="ProtNLM"/>
    </source>
</evidence>
<evidence type="ECO:0000313" key="1">
    <source>
        <dbReference type="EMBL" id="MDR6239686.1"/>
    </source>
</evidence>
<evidence type="ECO:0000313" key="2">
    <source>
        <dbReference type="Proteomes" id="UP001185092"/>
    </source>
</evidence>
<organism evidence="1 2">
    <name type="scientific">Aureibacter tunicatorum</name>
    <dbReference type="NCBI Taxonomy" id="866807"/>
    <lineage>
        <taxon>Bacteria</taxon>
        <taxon>Pseudomonadati</taxon>
        <taxon>Bacteroidota</taxon>
        <taxon>Cytophagia</taxon>
        <taxon>Cytophagales</taxon>
        <taxon>Persicobacteraceae</taxon>
        <taxon>Aureibacter</taxon>
    </lineage>
</organism>
<proteinExistence type="predicted"/>
<gene>
    <name evidence="1" type="ORF">HNQ88_002734</name>
</gene>
<dbReference type="AlphaFoldDB" id="A0AAE3XPQ8"/>
<keyword evidence="2" id="KW-1185">Reference proteome</keyword>
<accession>A0AAE3XPQ8</accession>
<dbReference type="Gene3D" id="2.60.120.10">
    <property type="entry name" value="Jelly Rolls"/>
    <property type="match status" value="1"/>
</dbReference>
<dbReference type="RefSeq" id="WP_309939430.1">
    <property type="nucleotide sequence ID" value="NZ_AP025305.1"/>
</dbReference>
<name>A0AAE3XPQ8_9BACT</name>
<sequence length="265" mass="30544">MNTNNTINSPLLVKDSPAKGLILDLDSNELKKWITEKENPFSEHLEEMHEDVFPYRTAIRTFDEENFYCYSDKRTEDEFSDEFTHQLLYVLDCSDDSILIQYASEIKNMKLSKGSFIFIPSGAIWQIKGSATFFSMEFNPSMNQEILNEQSLNTIQKTIGYRSDVNVQIVNFEKNINETSSVLSSPYFHCNLLEFNEPILFDNAEIKSFIMYYVVSGDVEIIEHQSQTKVYASQGQTVLLPATSTEAEIYNLTPEGFEIIEMYVI</sequence>
<protein>
    <recommendedName>
        <fullName evidence="3">Mannose-6-phosphate isomerase</fullName>
    </recommendedName>
</protein>